<proteinExistence type="predicted"/>
<keyword evidence="2" id="KW-0547">Nucleotide-binding</keyword>
<accession>A0ABS2DGM8</accession>
<dbReference type="Gene3D" id="3.30.565.10">
    <property type="entry name" value="Histidine kinase-like ATPase, C-terminal domain"/>
    <property type="match status" value="1"/>
</dbReference>
<dbReference type="InterPro" id="IPR036890">
    <property type="entry name" value="HATPase_C_sf"/>
</dbReference>
<keyword evidence="2" id="KW-0067">ATP-binding</keyword>
<evidence type="ECO:0000313" key="2">
    <source>
        <dbReference type="EMBL" id="MBM6617630.1"/>
    </source>
</evidence>
<reference evidence="2 3" key="1">
    <citation type="submission" date="2021-02" db="EMBL/GenBank/DDBJ databases">
        <title>Bacillus sp. RD4P76, an endophyte from a halophyte.</title>
        <authorList>
            <person name="Sun J.-Q."/>
        </authorList>
    </citation>
    <scope>NUCLEOTIDE SEQUENCE [LARGE SCALE GENOMIC DNA]</scope>
    <source>
        <strain evidence="2 3">RD4P76</strain>
    </source>
</reference>
<protein>
    <submittedName>
        <fullName evidence="2">ATP-binding protein</fullName>
    </submittedName>
</protein>
<dbReference type="Pfam" id="PF02518">
    <property type="entry name" value="HATPase_c"/>
    <property type="match status" value="1"/>
</dbReference>
<dbReference type="EMBL" id="JAFELM010000024">
    <property type="protein sequence ID" value="MBM6617630.1"/>
    <property type="molecule type" value="Genomic_DNA"/>
</dbReference>
<gene>
    <name evidence="2" type="ORF">JR050_08045</name>
</gene>
<name>A0ABS2DGM8_9BACI</name>
<dbReference type="InterPro" id="IPR003594">
    <property type="entry name" value="HATPase_dom"/>
</dbReference>
<feature type="domain" description="Histidine kinase/HSP90-like ATPase" evidence="1">
    <location>
        <begin position="32"/>
        <end position="129"/>
    </location>
</feature>
<dbReference type="Proteomes" id="UP001518925">
    <property type="component" value="Unassembled WGS sequence"/>
</dbReference>
<sequence length="129" mass="14189">MPHVMMITCENDILHAISIAHSKMKEFPFSILEKQKVFVAISELCKNILIHSGTTGEVLIESIKNGIRITVIDNGIGIPSINAVLEGKNSPNSKGLGLGLRGVKRMMDVFIITSTKEEGTKIIIEKWCN</sequence>
<dbReference type="GO" id="GO:0005524">
    <property type="term" value="F:ATP binding"/>
    <property type="evidence" value="ECO:0007669"/>
    <property type="project" value="UniProtKB-KW"/>
</dbReference>
<comment type="caution">
    <text evidence="2">The sequence shown here is derived from an EMBL/GenBank/DDBJ whole genome shotgun (WGS) entry which is preliminary data.</text>
</comment>
<dbReference type="RefSeq" id="WP_204203006.1">
    <property type="nucleotide sequence ID" value="NZ_JAFELM010000024.1"/>
</dbReference>
<evidence type="ECO:0000313" key="3">
    <source>
        <dbReference type="Proteomes" id="UP001518925"/>
    </source>
</evidence>
<keyword evidence="3" id="KW-1185">Reference proteome</keyword>
<dbReference type="SMART" id="SM00387">
    <property type="entry name" value="HATPase_c"/>
    <property type="match status" value="1"/>
</dbReference>
<organism evidence="2 3">
    <name type="scientific">Bacillus suaedaesalsae</name>
    <dbReference type="NCBI Taxonomy" id="2810349"/>
    <lineage>
        <taxon>Bacteria</taxon>
        <taxon>Bacillati</taxon>
        <taxon>Bacillota</taxon>
        <taxon>Bacilli</taxon>
        <taxon>Bacillales</taxon>
        <taxon>Bacillaceae</taxon>
        <taxon>Bacillus</taxon>
    </lineage>
</organism>
<dbReference type="SUPFAM" id="SSF55874">
    <property type="entry name" value="ATPase domain of HSP90 chaperone/DNA topoisomerase II/histidine kinase"/>
    <property type="match status" value="1"/>
</dbReference>
<evidence type="ECO:0000259" key="1">
    <source>
        <dbReference type="SMART" id="SM00387"/>
    </source>
</evidence>